<proteinExistence type="predicted"/>
<dbReference type="AlphaFoldDB" id="A0A268S0L1"/>
<comment type="caution">
    <text evidence="1">The sequence shown here is derived from an EMBL/GenBank/DDBJ whole genome shotgun (WGS) entry which is preliminary data.</text>
</comment>
<evidence type="ECO:0000313" key="1">
    <source>
        <dbReference type="EMBL" id="PAF25987.1"/>
    </source>
</evidence>
<dbReference type="Proteomes" id="UP000216133">
    <property type="component" value="Unassembled WGS sequence"/>
</dbReference>
<accession>A0A268S0L1</accession>
<protein>
    <submittedName>
        <fullName evidence="1">Uncharacterized protein</fullName>
    </submittedName>
</protein>
<reference evidence="1 2" key="1">
    <citation type="submission" date="2017-07" db="EMBL/GenBank/DDBJ databases">
        <title>Isolation and whole genome analysis of endospore-forming bacteria from heroin.</title>
        <authorList>
            <person name="Kalinowski J."/>
            <person name="Ahrens B."/>
            <person name="Al-Dilaimi A."/>
            <person name="Winkler A."/>
            <person name="Wibberg D."/>
            <person name="Schleenbecker U."/>
            <person name="Ruckert C."/>
            <person name="Wolfel R."/>
            <person name="Grass G."/>
        </authorList>
    </citation>
    <scope>NUCLEOTIDE SEQUENCE [LARGE SCALE GENOMIC DNA]</scope>
    <source>
        <strain evidence="1 2">7523-2</strain>
    </source>
</reference>
<gene>
    <name evidence="1" type="ORF">CHH61_10760</name>
</gene>
<name>A0A268S0L1_SHOCL</name>
<organism evidence="1 2">
    <name type="scientific">Shouchella clausii</name>
    <name type="common">Alkalihalobacillus clausii</name>
    <dbReference type="NCBI Taxonomy" id="79880"/>
    <lineage>
        <taxon>Bacteria</taxon>
        <taxon>Bacillati</taxon>
        <taxon>Bacillota</taxon>
        <taxon>Bacilli</taxon>
        <taxon>Bacillales</taxon>
        <taxon>Bacillaceae</taxon>
        <taxon>Shouchella</taxon>
    </lineage>
</organism>
<dbReference type="EMBL" id="NPBS01000051">
    <property type="protein sequence ID" value="PAF25987.1"/>
    <property type="molecule type" value="Genomic_DNA"/>
</dbReference>
<sequence>MTQYIYIASPMKLPQGCYGQKPISKDKPHIFKDELDFTHLFFERNYDNERKKRFRNTFHLSIKYLRMIMPFH</sequence>
<evidence type="ECO:0000313" key="2">
    <source>
        <dbReference type="Proteomes" id="UP000216133"/>
    </source>
</evidence>